<dbReference type="InterPro" id="IPR013783">
    <property type="entry name" value="Ig-like_fold"/>
</dbReference>
<comment type="caution">
    <text evidence="5">The sequence shown here is derived from an EMBL/GenBank/DDBJ whole genome shotgun (WGS) entry which is preliminary data.</text>
</comment>
<keyword evidence="3" id="KW-0843">Virulence</keyword>
<feature type="region of interest" description="Disordered" evidence="4">
    <location>
        <begin position="279"/>
        <end position="305"/>
    </location>
</feature>
<dbReference type="PANTHER" id="PTHR32305:SF15">
    <property type="entry name" value="PROTEIN RHSA-RELATED"/>
    <property type="match status" value="1"/>
</dbReference>
<evidence type="ECO:0000256" key="4">
    <source>
        <dbReference type="SAM" id="MobiDB-lite"/>
    </source>
</evidence>
<sequence>MLTVSLAISNGPNFPAPGIIGMVATASDSDGTVTSVAFYNGATLLYTATSAPYTYTWSNPTIGTYSITAVATDSKGRSATSTALATNVVYPSGSGVNFISVAPTTTGQAIPGGTTLSAGITYTLKALTNDSINLVKLIEAGNAISSMPYSVSYLGENPVNTTRSGTLSAPLAIGVHQLHLQVETVEGYINDSATFTITVTRINAPPSITLQAPANGSILNLPANISLSATASDTDGTVSKVDYYNGSTLLSTVSTAPYSYNWNAPVGSYSITAVATDNDGGTTTSTAATGRVNAPPTVSVSVPGSATSAAGATLTATASDSDGSIQHVDFYSNGNLLGTASGSAGQYSFQWSNPPSGNFTITAKAYDNDNGVATSSGAAISIGGSAGNTGNVSLSATPTNIRVSPGATANITFNGSSTDDVQVQKLELFKDTGSGYGTTAMSTATGSAATLTFNYVFPAPAGTYRFKLRSTDNANNVTESTPVIVNVTDSSLLGTINGVRSNATGTPELYGWVCQDGNSQGLVYSVYRDAPSALGGTLLTSGIANVASEIDNAAIQSQCHTPGAGHHFVVDLSSYTSTYAGKSIYVEAQGATSGTVVLPCADNNCTMPGSLRIALTTPADGDHYVAPATVFARALISNGSGPYDEVAFNINGEWIAAQADTAINTYFASKADLPSSGTPYIVYAKVRKGNSTIYSVQNQIYVDPSTGVTLAVTSPTAATIVALSSPVALSANVSLQMGASAVTATVKFYANGQLVATSTNSSNWSAQWTPKQSGAVDITARAFDGSGKLLAQSLPVRIAVSASSGPAVPADATPVPVDVFVPHLGNDDAGTLGGELTVGSDGAASYSIPIVVPPGTANMAPNLSLNYSSSGTNGLLGLGWSVGGLSSIHRCGQTIAQDGTNNRISFDKTDRLCLDGKRLVLANLAMSDDNYWASNAEYRTEIESFSRITTQMNSSGQRMFKVETKDGRIMSFGGVNGTIDSSYVQAIIPQTPINSGVGVPQPQAKSGAQSWALSTIKDRIGNFITITYDQDGTTGEHKPRVIRYGANGLAPHAAVQFSYETRPDAWTRYIDETRNDLRSRITHIKTYVGGDLSGDVSTGTIVRDHTLSYEQSPTSGRSMLNSVQVCARKDGEVGTTTDCMPATTFAWGKPDPSKTPGFESKGLWANGPNLKTSYTTDGLTYTSYHPDYFAFSDFENNGYTDILEKRVMGLGSPIVEANGLAVGTMQTQYRYFHNTGSGFAQYTYKLDTNEPFIVLDTGDFNGDGVLDLLVTTNGTASGYAKICVSPLAAPGALGAPGSVITFTCGPANQAVGANSPKALPYVVDVRGDGRSAHYSTNNSGIVTVCIQGSCQQDPSPPDGLTIVSPDDGSDSYSQNQYTRLNQIVDFSGIGKPYDVRWTRLKYSAYVQDGVESIYLPHFDNLQPAVVINNFNPPGSPFGLGKMASYTYQPYQAPTPAVQHQEFMPYLFDRDTDMGGISTDFNGSGYNSIAFGFLELNWDQTHTYYSYNRSELTLCLSTGRALDCGIRQKYSGAQYLSVRAVNNFIGDGQATILVDELSYVPGKKPAPSGNLRMCRVTGDDTTNGSGVNDSNMVCDPWGGFTIPTSDSPSRLDKIFFLDLMGTGRTQIVQYHAADGTWEVFAPIDLAVTGQALDRIYQVTNGIGAGGTVEYVDAIPSGVVTQPGNTSWNYPQHASARSGKIARSLSLTNGVSYGSPITRKTTYRYEDPATDVAGRGSLGFAKVIATDELSQISTATTYSQTWPFTGMALVTTVSSGSNVTLSVSKNTPQAASITQTNGQVTYFPYIASNETKRYDLNSSYMGTTTTNNTYGDGWGNLTSQVVALDNNTYTSTESSVFRNDSANWIIGKPTSTTIKKTDQNSATVSRTSTKDYDAAGLILYETVGPTSGLSTQQLTTTYSRAGNNFGLVNKTTQTWLNANVTPTHASATNQTRTVNETIYDSNGRYPSTVKNALGHVETHAYDPATGARLSLTGPNQLTTTWAANGFGRVLKESRADGNETRQYQKKCDDSCPDGAVVANITENFHVSVPGSTGDRISVPQITYHDNAGRVIRSLSMGFDGTTIMQDQYYDSRGRLTLTMRPHYLDDSIYLDRYQEYDDLNRVTTLATLDELGAAVYTKTTYQGLDVITTNAKNQSRTEHHYLTGKVASVLDAKGGTTSFNYEAFGNLAQTTDPEGNVIKIQYDDMGHKTDLIDPNLGKIHYDVDALGRTWSQTSPNQKLLGKSTTMDFDDLDRMTARYEMDLESHWVYDARSDGTGNGKGIGQLAEAYTITGVKKDYQRLHNYDSLGRNNQIAQVLTDGTYTSTQVYDSWNRLLTQQYQRNSDAVKAFDYRYNGMGYQFQVLRGNRVLSETRVQDAENRIRGKQLDNGLYQASQFNNNTGRLETAQLTNTANAVHLLESYAYDSLGSVTHRTQYWDGVGFDEVFSYDDLNRISTSDVATEHQIYTYTPSGNLLTKSNVGGNATYQYPNPNSNPGINATTPHGVSSISGIGNFNYDLNGNLLTGAGRTITWTSFDMPSSIKKGSITDSFVYGPEHQRIRQCKSANGACTSLDNTIIYAGAQEVEYKNGQATVKTYWPNGLGVEIDKPFQSTELNWTHADRLGSPVAITDSNGNVKEKLAYDTWGKRRNFDASVTNGTVTPDSLDGQTDNKGFTGHEMLDDLDLVHMNGRVYDPLIAKFLSADPFIQDPTNGQNYNRYSYVLNNPTNFTDPTGFRADCAGSGTGLTSSGCGDWQTTYVAPKDNGSSRENAEPRAATNQTSISSSNTSRATGKDNPPNGQAGTIHDTQDSTIDHDGIPTTVRRTYWSAAPVTPHRYGTPAEIMAQWFSFNPVEQIALGYGASSRTAFWLGFGATMIGNPKKIIAEGIEKLAQKETKYLYRGVHAKHPALAAAKEGNVVPGKIDGVVTSAAHNEGGHSAESALTSWTREPSIAEFHADKAGIGGVILRVPEGAPSAGASWSWQISEDIWGESEVLMKGIRAGVEVLKR</sequence>
<protein>
    <recommendedName>
        <fullName evidence="7">RHS repeat-associated core domain-containing protein</fullName>
    </recommendedName>
</protein>
<dbReference type="Gene3D" id="2.60.40.10">
    <property type="entry name" value="Immunoglobulins"/>
    <property type="match status" value="5"/>
</dbReference>
<name>A0A916UTH4_9BURK</name>
<accession>A0A916UTH4</accession>
<proteinExistence type="predicted"/>
<feature type="compositionally biased region" description="Low complexity" evidence="4">
    <location>
        <begin position="2770"/>
        <end position="2785"/>
    </location>
</feature>
<dbReference type="SUPFAM" id="SSF69318">
    <property type="entry name" value="Integrin alpha N-terminal domain"/>
    <property type="match status" value="1"/>
</dbReference>
<evidence type="ECO:0000313" key="6">
    <source>
        <dbReference type="Proteomes" id="UP000637423"/>
    </source>
</evidence>
<evidence type="ECO:0000313" key="5">
    <source>
        <dbReference type="EMBL" id="GGC87108.1"/>
    </source>
</evidence>
<dbReference type="InterPro" id="IPR031325">
    <property type="entry name" value="RHS_repeat"/>
</dbReference>
<dbReference type="InterPro" id="IPR028994">
    <property type="entry name" value="Integrin_alpha_N"/>
</dbReference>
<dbReference type="NCBIfam" id="TIGR03696">
    <property type="entry name" value="Rhs_assc_core"/>
    <property type="match status" value="1"/>
</dbReference>
<evidence type="ECO:0008006" key="7">
    <source>
        <dbReference type="Google" id="ProtNLM"/>
    </source>
</evidence>
<dbReference type="InterPro" id="IPR050708">
    <property type="entry name" value="T6SS_VgrG/RHS"/>
</dbReference>
<dbReference type="GO" id="GO:0005737">
    <property type="term" value="C:cytoplasm"/>
    <property type="evidence" value="ECO:0007669"/>
    <property type="project" value="InterPro"/>
</dbReference>
<dbReference type="EMBL" id="BMED01000004">
    <property type="protein sequence ID" value="GGC87108.1"/>
    <property type="molecule type" value="Genomic_DNA"/>
</dbReference>
<dbReference type="PANTHER" id="PTHR32305">
    <property type="match status" value="1"/>
</dbReference>
<dbReference type="InterPro" id="IPR022385">
    <property type="entry name" value="Rhs_assc_core"/>
</dbReference>
<gene>
    <name evidence="5" type="ORF">GCM10011396_37990</name>
</gene>
<organism evidence="5 6">
    <name type="scientific">Undibacterium terreum</name>
    <dbReference type="NCBI Taxonomy" id="1224302"/>
    <lineage>
        <taxon>Bacteria</taxon>
        <taxon>Pseudomonadati</taxon>
        <taxon>Pseudomonadota</taxon>
        <taxon>Betaproteobacteria</taxon>
        <taxon>Burkholderiales</taxon>
        <taxon>Oxalobacteraceae</taxon>
        <taxon>Undibacterium</taxon>
    </lineage>
</organism>
<dbReference type="InterPro" id="IPR003284">
    <property type="entry name" value="Sal_SpvB"/>
</dbReference>
<keyword evidence="2" id="KW-0964">Secreted</keyword>
<dbReference type="Proteomes" id="UP000637423">
    <property type="component" value="Unassembled WGS sequence"/>
</dbReference>
<reference evidence="5" key="1">
    <citation type="journal article" date="2014" name="Int. J. Syst. Evol. Microbiol.">
        <title>Complete genome sequence of Corynebacterium casei LMG S-19264T (=DSM 44701T), isolated from a smear-ripened cheese.</title>
        <authorList>
            <consortium name="US DOE Joint Genome Institute (JGI-PGF)"/>
            <person name="Walter F."/>
            <person name="Albersmeier A."/>
            <person name="Kalinowski J."/>
            <person name="Ruckert C."/>
        </authorList>
    </citation>
    <scope>NUCLEOTIDE SEQUENCE</scope>
    <source>
        <strain evidence="5">CGMCC 1.10998</strain>
    </source>
</reference>
<feature type="region of interest" description="Disordered" evidence="4">
    <location>
        <begin position="2754"/>
        <end position="2811"/>
    </location>
</feature>
<dbReference type="Pfam" id="PF17957">
    <property type="entry name" value="Big_7"/>
    <property type="match status" value="4"/>
</dbReference>
<comment type="subcellular location">
    <subcellularLocation>
        <location evidence="1">Secreted</location>
    </subcellularLocation>
</comment>
<dbReference type="Pfam" id="PF05593">
    <property type="entry name" value="RHS_repeat"/>
    <property type="match status" value="1"/>
</dbReference>
<dbReference type="Gene3D" id="2.180.10.10">
    <property type="entry name" value="RHS repeat-associated core"/>
    <property type="match status" value="1"/>
</dbReference>
<dbReference type="GO" id="GO:0005576">
    <property type="term" value="C:extracellular region"/>
    <property type="evidence" value="ECO:0007669"/>
    <property type="project" value="UniProtKB-SubCell"/>
</dbReference>
<evidence type="ECO:0000256" key="2">
    <source>
        <dbReference type="ARBA" id="ARBA00022525"/>
    </source>
</evidence>
<evidence type="ECO:0000256" key="3">
    <source>
        <dbReference type="ARBA" id="ARBA00023026"/>
    </source>
</evidence>
<feature type="compositionally biased region" description="Basic and acidic residues" evidence="4">
    <location>
        <begin position="2801"/>
        <end position="2811"/>
    </location>
</feature>
<keyword evidence="6" id="KW-1185">Reference proteome</keyword>
<reference evidence="5" key="2">
    <citation type="submission" date="2020-09" db="EMBL/GenBank/DDBJ databases">
        <authorList>
            <person name="Sun Q."/>
            <person name="Zhou Y."/>
        </authorList>
    </citation>
    <scope>NUCLEOTIDE SEQUENCE</scope>
    <source>
        <strain evidence="5">CGMCC 1.10998</strain>
    </source>
</reference>
<evidence type="ECO:0000256" key="1">
    <source>
        <dbReference type="ARBA" id="ARBA00004613"/>
    </source>
</evidence>
<dbReference type="Pfam" id="PF03534">
    <property type="entry name" value="SpvB"/>
    <property type="match status" value="1"/>
</dbReference>